<dbReference type="Proteomes" id="UP000076400">
    <property type="component" value="Unassembled WGS sequence"/>
</dbReference>
<dbReference type="InterPro" id="IPR041701">
    <property type="entry name" value="MetN_ABC"/>
</dbReference>
<keyword evidence="4" id="KW-0813">Transport</keyword>
<dbReference type="CDD" id="cd03258">
    <property type="entry name" value="ABC_MetN_methionine_transporter"/>
    <property type="match status" value="1"/>
</dbReference>
<reference evidence="12 13" key="1">
    <citation type="submission" date="2015-12" db="EMBL/GenBank/DDBJ databases">
        <title>Genome sequence of Oceanibaculum pacificum MCCC 1A02656.</title>
        <authorList>
            <person name="Lu L."/>
            <person name="Lai Q."/>
            <person name="Shao Z."/>
            <person name="Qian P."/>
        </authorList>
    </citation>
    <scope>NUCLEOTIDE SEQUENCE [LARGE SCALE GENOMIC DNA]</scope>
    <source>
        <strain evidence="12 13">MCCC 1A02656</strain>
    </source>
</reference>
<dbReference type="InterPro" id="IPR027417">
    <property type="entry name" value="P-loop_NTPase"/>
</dbReference>
<evidence type="ECO:0000256" key="9">
    <source>
        <dbReference type="ARBA" id="ARBA00022970"/>
    </source>
</evidence>
<evidence type="ECO:0000256" key="3">
    <source>
        <dbReference type="ARBA" id="ARBA00020019"/>
    </source>
</evidence>
<evidence type="ECO:0000256" key="4">
    <source>
        <dbReference type="ARBA" id="ARBA00022448"/>
    </source>
</evidence>
<dbReference type="InterPro" id="IPR017871">
    <property type="entry name" value="ABC_transporter-like_CS"/>
</dbReference>
<dbReference type="AlphaFoldDB" id="A0A154W9Q6"/>
<gene>
    <name evidence="12" type="ORF">AUP43_18460</name>
</gene>
<evidence type="ECO:0000259" key="11">
    <source>
        <dbReference type="PROSITE" id="PS50893"/>
    </source>
</evidence>
<proteinExistence type="inferred from homology"/>
<protein>
    <recommendedName>
        <fullName evidence="3">Cell division ATP-binding protein FtsE</fullName>
    </recommendedName>
</protein>
<dbReference type="PANTHER" id="PTHR43166:SF30">
    <property type="entry name" value="METHIONINE IMPORT ATP-BINDING PROTEIN METN"/>
    <property type="match status" value="1"/>
</dbReference>
<dbReference type="GO" id="GO:0005886">
    <property type="term" value="C:plasma membrane"/>
    <property type="evidence" value="ECO:0007669"/>
    <property type="project" value="UniProtKB-ARBA"/>
</dbReference>
<dbReference type="InterPro" id="IPR018449">
    <property type="entry name" value="NIL_domain"/>
</dbReference>
<name>A0A154W9Q6_9PROT</name>
<dbReference type="GO" id="GO:0016887">
    <property type="term" value="F:ATP hydrolysis activity"/>
    <property type="evidence" value="ECO:0007669"/>
    <property type="project" value="InterPro"/>
</dbReference>
<evidence type="ECO:0000256" key="10">
    <source>
        <dbReference type="ARBA" id="ARBA00023136"/>
    </source>
</evidence>
<evidence type="ECO:0000313" key="13">
    <source>
        <dbReference type="Proteomes" id="UP000076400"/>
    </source>
</evidence>
<dbReference type="SMART" id="SM00930">
    <property type="entry name" value="NIL"/>
    <property type="match status" value="1"/>
</dbReference>
<dbReference type="Pfam" id="PF00005">
    <property type="entry name" value="ABC_tran"/>
    <property type="match status" value="1"/>
</dbReference>
<dbReference type="RefSeq" id="WP_067553947.1">
    <property type="nucleotide sequence ID" value="NZ_LPXN01000092.1"/>
</dbReference>
<evidence type="ECO:0000256" key="5">
    <source>
        <dbReference type="ARBA" id="ARBA00022475"/>
    </source>
</evidence>
<dbReference type="SUPFAM" id="SSF55021">
    <property type="entry name" value="ACT-like"/>
    <property type="match status" value="1"/>
</dbReference>
<feature type="domain" description="ABC transporter" evidence="11">
    <location>
        <begin position="2"/>
        <end position="244"/>
    </location>
</feature>
<dbReference type="Gene3D" id="3.40.50.300">
    <property type="entry name" value="P-loop containing nucleotide triphosphate hydrolases"/>
    <property type="match status" value="1"/>
</dbReference>
<organism evidence="12 13">
    <name type="scientific">Oceanibaculum pacificum</name>
    <dbReference type="NCBI Taxonomy" id="580166"/>
    <lineage>
        <taxon>Bacteria</taxon>
        <taxon>Pseudomonadati</taxon>
        <taxon>Pseudomonadota</taxon>
        <taxon>Alphaproteobacteria</taxon>
        <taxon>Rhodospirillales</taxon>
        <taxon>Oceanibaculaceae</taxon>
        <taxon>Oceanibaculum</taxon>
    </lineage>
</organism>
<keyword evidence="5" id="KW-1003">Cell membrane</keyword>
<dbReference type="Pfam" id="PF09383">
    <property type="entry name" value="NIL"/>
    <property type="match status" value="1"/>
</dbReference>
<dbReference type="FunFam" id="3.40.50.300:FF:000056">
    <property type="entry name" value="Cell division ATP-binding protein FtsE"/>
    <property type="match status" value="1"/>
</dbReference>
<comment type="function">
    <text evidence="1">Part of the ABC transporter FtsEX involved in cellular division. Important for assembly or stability of the septal ring.</text>
</comment>
<evidence type="ECO:0000256" key="6">
    <source>
        <dbReference type="ARBA" id="ARBA00022741"/>
    </source>
</evidence>
<dbReference type="EMBL" id="LPXN01000092">
    <property type="protein sequence ID" value="KZD10274.1"/>
    <property type="molecule type" value="Genomic_DNA"/>
</dbReference>
<keyword evidence="7 12" id="KW-0067">ATP-binding</keyword>
<sequence>MIQLDQVSKHYPPPKRGGPGVIALDEVSLTIQAGEIFGIIGRSGAGKSTLIRVVNQLEKPTSGRVLVDGVEISSLSGSTLRRERRGIGMIFQHFNLLSSRSVFDNVALPLELAGVPKREIKAKVEPLLELVGLTDKRDRYPAELSGGQKQRVGIARALATEPKVLLCDEATSALDPETTRDVLRLIAEINRKLGLTVVLITHEMHVIKEICHKVAVLEAGKVIEQGSVFEVFTRPQHPTTRSFIGMVTGIDLPPVLANQLRADPQPGGEAVLLVRFVGDSADQPILSRLARHHGIDANILSGRIDHIQGRPFGTLVVSLPGGETLSTALAFFQSHQLSVEVLGHVAPALRAAG</sequence>
<dbReference type="InterPro" id="IPR003439">
    <property type="entry name" value="ABC_transporter-like_ATP-bd"/>
</dbReference>
<dbReference type="Gene3D" id="3.30.70.260">
    <property type="match status" value="1"/>
</dbReference>
<keyword evidence="13" id="KW-1185">Reference proteome</keyword>
<dbReference type="PROSITE" id="PS50893">
    <property type="entry name" value="ABC_TRANSPORTER_2"/>
    <property type="match status" value="1"/>
</dbReference>
<keyword evidence="8" id="KW-1278">Translocase</keyword>
<dbReference type="SUPFAM" id="SSF52540">
    <property type="entry name" value="P-loop containing nucleoside triphosphate hydrolases"/>
    <property type="match status" value="1"/>
</dbReference>
<dbReference type="OrthoDB" id="9802264at2"/>
<evidence type="ECO:0000256" key="1">
    <source>
        <dbReference type="ARBA" id="ARBA00002579"/>
    </source>
</evidence>
<evidence type="ECO:0000313" key="12">
    <source>
        <dbReference type="EMBL" id="KZD10274.1"/>
    </source>
</evidence>
<dbReference type="PROSITE" id="PS00211">
    <property type="entry name" value="ABC_TRANSPORTER_1"/>
    <property type="match status" value="1"/>
</dbReference>
<accession>A0A154W9Q6</accession>
<comment type="caution">
    <text evidence="12">The sequence shown here is derived from an EMBL/GenBank/DDBJ whole genome shotgun (WGS) entry which is preliminary data.</text>
</comment>
<keyword evidence="10" id="KW-0472">Membrane</keyword>
<dbReference type="GO" id="GO:0006865">
    <property type="term" value="P:amino acid transport"/>
    <property type="evidence" value="ECO:0007669"/>
    <property type="project" value="UniProtKB-KW"/>
</dbReference>
<keyword evidence="9" id="KW-0029">Amino-acid transport</keyword>
<dbReference type="GO" id="GO:0005524">
    <property type="term" value="F:ATP binding"/>
    <property type="evidence" value="ECO:0007669"/>
    <property type="project" value="UniProtKB-KW"/>
</dbReference>
<evidence type="ECO:0000256" key="8">
    <source>
        <dbReference type="ARBA" id="ARBA00022967"/>
    </source>
</evidence>
<dbReference type="InterPro" id="IPR045865">
    <property type="entry name" value="ACT-like_dom_sf"/>
</dbReference>
<dbReference type="InterPro" id="IPR050086">
    <property type="entry name" value="MetN_ABC_transporter-like"/>
</dbReference>
<evidence type="ECO:0000256" key="2">
    <source>
        <dbReference type="ARBA" id="ARBA00005417"/>
    </source>
</evidence>
<dbReference type="PANTHER" id="PTHR43166">
    <property type="entry name" value="AMINO ACID IMPORT ATP-BINDING PROTEIN"/>
    <property type="match status" value="1"/>
</dbReference>
<dbReference type="SMART" id="SM00382">
    <property type="entry name" value="AAA"/>
    <property type="match status" value="1"/>
</dbReference>
<dbReference type="InterPro" id="IPR003593">
    <property type="entry name" value="AAA+_ATPase"/>
</dbReference>
<keyword evidence="6" id="KW-0547">Nucleotide-binding</keyword>
<comment type="similarity">
    <text evidence="2">Belongs to the ABC transporter superfamily.</text>
</comment>
<dbReference type="STRING" id="580166.AUP43_18460"/>
<evidence type="ECO:0000256" key="7">
    <source>
        <dbReference type="ARBA" id="ARBA00022840"/>
    </source>
</evidence>